<organism evidence="2 3">
    <name type="scientific">Paenibacillus taichungensis</name>
    <dbReference type="NCBI Taxonomy" id="484184"/>
    <lineage>
        <taxon>Bacteria</taxon>
        <taxon>Bacillati</taxon>
        <taxon>Bacillota</taxon>
        <taxon>Bacilli</taxon>
        <taxon>Bacillales</taxon>
        <taxon>Paenibacillaceae</taxon>
        <taxon>Paenibacillus</taxon>
    </lineage>
</organism>
<sequence>MHDELPSGIQEMIDGLRLSTSSDFCGLACLSGTMLRWKYTSGASNERVKRMEMRPGQDLVGTALRTGRTALSDAQSTGEHTPARCPLMLAERLVCAIAVPVFQQGSVPGAVLLLGNRLPCTFSPEMVRQTEQVAIQLQPKVYG</sequence>
<dbReference type="EMBL" id="QEVW01000015">
    <property type="protein sequence ID" value="RAW12307.1"/>
    <property type="molecule type" value="Genomic_DNA"/>
</dbReference>
<evidence type="ECO:0000313" key="2">
    <source>
        <dbReference type="EMBL" id="RAW12307.1"/>
    </source>
</evidence>
<feature type="domain" description="GAF" evidence="1">
    <location>
        <begin position="20"/>
        <end position="134"/>
    </location>
</feature>
<dbReference type="SUPFAM" id="SSF55781">
    <property type="entry name" value="GAF domain-like"/>
    <property type="match status" value="1"/>
</dbReference>
<dbReference type="InterPro" id="IPR003018">
    <property type="entry name" value="GAF"/>
</dbReference>
<proteinExistence type="predicted"/>
<dbReference type="Proteomes" id="UP000250642">
    <property type="component" value="Unassembled WGS sequence"/>
</dbReference>
<dbReference type="RefSeq" id="WP_113055282.1">
    <property type="nucleotide sequence ID" value="NZ_CP175536.1"/>
</dbReference>
<reference evidence="2 3" key="1">
    <citation type="submission" date="2018-04" db="EMBL/GenBank/DDBJ databases">
        <title>Paenibacillus taichungensis Genome sequencing and assembly.</title>
        <authorList>
            <person name="Xu J."/>
            <person name="Rensing C."/>
            <person name="Mazhar H.S."/>
        </authorList>
    </citation>
    <scope>NUCLEOTIDE SEQUENCE [LARGE SCALE GENOMIC DNA]</scope>
    <source>
        <strain evidence="2 3">NC1</strain>
    </source>
</reference>
<comment type="caution">
    <text evidence="2">The sequence shown here is derived from an EMBL/GenBank/DDBJ whole genome shotgun (WGS) entry which is preliminary data.</text>
</comment>
<evidence type="ECO:0000259" key="1">
    <source>
        <dbReference type="Pfam" id="PF13185"/>
    </source>
</evidence>
<accession>A0A329QIN2</accession>
<dbReference type="Pfam" id="PF13185">
    <property type="entry name" value="GAF_2"/>
    <property type="match status" value="1"/>
</dbReference>
<protein>
    <submittedName>
        <fullName evidence="2">GAF domain-containing protein</fullName>
    </submittedName>
</protein>
<dbReference type="InterPro" id="IPR029016">
    <property type="entry name" value="GAF-like_dom_sf"/>
</dbReference>
<gene>
    <name evidence="2" type="ORF">DC345_23660</name>
</gene>
<evidence type="ECO:0000313" key="3">
    <source>
        <dbReference type="Proteomes" id="UP000250642"/>
    </source>
</evidence>
<dbReference type="Gene3D" id="3.30.450.40">
    <property type="match status" value="1"/>
</dbReference>
<dbReference type="AlphaFoldDB" id="A0A329QIN2"/>
<name>A0A329QIN2_9BACL</name>